<dbReference type="SUPFAM" id="SSF142433">
    <property type="entry name" value="CinA-like"/>
    <property type="match status" value="1"/>
</dbReference>
<dbReference type="NCBIfam" id="TIGR00177">
    <property type="entry name" value="molyb_syn"/>
    <property type="match status" value="1"/>
</dbReference>
<dbReference type="AlphaFoldDB" id="A0A2S0HT30"/>
<feature type="domain" description="MoaB/Mog" evidence="2">
    <location>
        <begin position="4"/>
        <end position="172"/>
    </location>
</feature>
<gene>
    <name evidence="3" type="ORF">C5O00_01175</name>
</gene>
<evidence type="ECO:0000259" key="2">
    <source>
        <dbReference type="SMART" id="SM00852"/>
    </source>
</evidence>
<dbReference type="PANTHER" id="PTHR13939">
    <property type="entry name" value="NICOTINAMIDE-NUCLEOTIDE AMIDOHYDROLASE PNCC"/>
    <property type="match status" value="1"/>
</dbReference>
<dbReference type="InterPro" id="IPR001453">
    <property type="entry name" value="MoaB/Mog_dom"/>
</dbReference>
<dbReference type="NCBIfam" id="TIGR00199">
    <property type="entry name" value="PncC_domain"/>
    <property type="match status" value="1"/>
</dbReference>
<keyword evidence="4" id="KW-1185">Reference proteome</keyword>
<dbReference type="Pfam" id="PF02464">
    <property type="entry name" value="CinA"/>
    <property type="match status" value="1"/>
</dbReference>
<dbReference type="EMBL" id="CP027062">
    <property type="protein sequence ID" value="AVI49851.1"/>
    <property type="molecule type" value="Genomic_DNA"/>
</dbReference>
<comment type="similarity">
    <text evidence="1">Belongs to the CinA family.</text>
</comment>
<dbReference type="RefSeq" id="WP_105214191.1">
    <property type="nucleotide sequence ID" value="NZ_CP027062.1"/>
</dbReference>
<dbReference type="Proteomes" id="UP000238442">
    <property type="component" value="Chromosome"/>
</dbReference>
<dbReference type="InterPro" id="IPR008135">
    <property type="entry name" value="Competence-induced_CinA"/>
</dbReference>
<evidence type="ECO:0000313" key="4">
    <source>
        <dbReference type="Proteomes" id="UP000238442"/>
    </source>
</evidence>
<name>A0A2S0HT30_9FLAO</name>
<dbReference type="PANTHER" id="PTHR13939:SF0">
    <property type="entry name" value="NMN AMIDOHYDROLASE-LIKE PROTEIN YFAY"/>
    <property type="match status" value="1"/>
</dbReference>
<dbReference type="HAMAP" id="MF_00226_B">
    <property type="entry name" value="CinA_B"/>
    <property type="match status" value="1"/>
</dbReference>
<evidence type="ECO:0000313" key="3">
    <source>
        <dbReference type="EMBL" id="AVI49851.1"/>
    </source>
</evidence>
<dbReference type="InterPro" id="IPR036653">
    <property type="entry name" value="CinA-like_C"/>
</dbReference>
<dbReference type="Pfam" id="PF00994">
    <property type="entry name" value="MoCF_biosynth"/>
    <property type="match status" value="1"/>
</dbReference>
<organism evidence="3 4">
    <name type="scientific">Pukyongia salina</name>
    <dbReference type="NCBI Taxonomy" id="2094025"/>
    <lineage>
        <taxon>Bacteria</taxon>
        <taxon>Pseudomonadati</taxon>
        <taxon>Bacteroidota</taxon>
        <taxon>Flavobacteriia</taxon>
        <taxon>Flavobacteriales</taxon>
        <taxon>Flavobacteriaceae</taxon>
        <taxon>Pukyongia</taxon>
    </lineage>
</organism>
<dbReference type="NCBIfam" id="NF001813">
    <property type="entry name" value="PRK00549.1"/>
    <property type="match status" value="1"/>
</dbReference>
<proteinExistence type="inferred from homology"/>
<dbReference type="InterPro" id="IPR050101">
    <property type="entry name" value="CinA"/>
</dbReference>
<accession>A0A2S0HT30</accession>
<dbReference type="KEGG" id="aue:C5O00_01175"/>
<dbReference type="InterPro" id="IPR008136">
    <property type="entry name" value="CinA_C"/>
</dbReference>
<dbReference type="InterPro" id="IPR041424">
    <property type="entry name" value="CinA_KH"/>
</dbReference>
<dbReference type="Pfam" id="PF18146">
    <property type="entry name" value="CinA_KH"/>
    <property type="match status" value="1"/>
</dbReference>
<dbReference type="PIRSF" id="PIRSF006728">
    <property type="entry name" value="CinA"/>
    <property type="match status" value="1"/>
</dbReference>
<dbReference type="NCBIfam" id="TIGR00200">
    <property type="entry name" value="cinA_nterm"/>
    <property type="match status" value="1"/>
</dbReference>
<dbReference type="Gene3D" id="3.40.980.10">
    <property type="entry name" value="MoaB/Mog-like domain"/>
    <property type="match status" value="1"/>
</dbReference>
<dbReference type="Gene3D" id="3.90.950.20">
    <property type="entry name" value="CinA-like"/>
    <property type="match status" value="1"/>
</dbReference>
<dbReference type="Gene3D" id="3.30.70.2860">
    <property type="match status" value="1"/>
</dbReference>
<dbReference type="CDD" id="cd00885">
    <property type="entry name" value="cinA"/>
    <property type="match status" value="1"/>
</dbReference>
<sequence length="415" mass="45842">MLAEIITIGDEILIGQIVDTNSAFISKELNKIGVQVYQITSIQDDREHILQALEDAKKHADLVLVTGGLGPTKDDITKHTFCEFLDDELVEDKETLHHIHAIFSKYLQKDPLPANLEQAMVPSTAKVLKNAHGTAPGMWMEKDDTVFVSMPGVPYEMKYLLTNEVLPRVIRKFNRPHIYHKTLLTYGLGESSIAERIEKFENELPNDIKLAYLPSLGRVRLRLSTKGSNETEIRQRVDDKMAQLSEMLKDIAVGFEDETTIQERIGAILVKKGYSLSLAESCTGGAIAREITTIAGSSSYFIGSITPYETQQKVKILGVDAGLIEKHTVVSAQVAEAMANQCVKLFHSDVAVATTGIAGPTKGDAVAEVGTVYIAIATPQRTIVEEFNFGKPRERVISKATNKAFEMLLKEISKN</sequence>
<evidence type="ECO:0000256" key="1">
    <source>
        <dbReference type="HAMAP-Rule" id="MF_00226"/>
    </source>
</evidence>
<dbReference type="SUPFAM" id="SSF53218">
    <property type="entry name" value="Molybdenum cofactor biosynthesis proteins"/>
    <property type="match status" value="1"/>
</dbReference>
<reference evidence="3 4" key="1">
    <citation type="submission" date="2018-02" db="EMBL/GenBank/DDBJ databases">
        <title>Genomic analysis of the strain RR4-38 isolated from a seawater recirculating aquaculture system.</title>
        <authorList>
            <person name="Kim Y.-S."/>
            <person name="Jang Y.H."/>
            <person name="Kim K.-H."/>
        </authorList>
    </citation>
    <scope>NUCLEOTIDE SEQUENCE [LARGE SCALE GENOMIC DNA]</scope>
    <source>
        <strain evidence="3 4">RR4-38</strain>
    </source>
</reference>
<dbReference type="SMART" id="SM00852">
    <property type="entry name" value="MoCF_biosynth"/>
    <property type="match status" value="1"/>
</dbReference>
<dbReference type="OrthoDB" id="9801454at2"/>
<protein>
    <recommendedName>
        <fullName evidence="1">CinA-like protein</fullName>
    </recommendedName>
</protein>
<dbReference type="InterPro" id="IPR036425">
    <property type="entry name" value="MoaB/Mog-like_dom_sf"/>
</dbReference>